<gene>
    <name evidence="2" type="ORF">TRFO_03242</name>
</gene>
<dbReference type="InterPro" id="IPR027267">
    <property type="entry name" value="AH/BAR_dom_sf"/>
</dbReference>
<feature type="coiled-coil region" evidence="1">
    <location>
        <begin position="119"/>
        <end position="149"/>
    </location>
</feature>
<dbReference type="GeneID" id="94825873"/>
<dbReference type="Proteomes" id="UP000179807">
    <property type="component" value="Unassembled WGS sequence"/>
</dbReference>
<reference evidence="2" key="1">
    <citation type="submission" date="2016-10" db="EMBL/GenBank/DDBJ databases">
        <authorList>
            <person name="Benchimol M."/>
            <person name="Almeida L.G."/>
            <person name="Vasconcelos A.T."/>
            <person name="Perreira-Neves A."/>
            <person name="Rosa I.A."/>
            <person name="Tasca T."/>
            <person name="Bogo M.R."/>
            <person name="de Souza W."/>
        </authorList>
    </citation>
    <scope>NUCLEOTIDE SEQUENCE [LARGE SCALE GENOMIC DNA]</scope>
    <source>
        <strain evidence="2">K</strain>
    </source>
</reference>
<keyword evidence="1" id="KW-0175">Coiled coil</keyword>
<evidence type="ECO:0000313" key="2">
    <source>
        <dbReference type="EMBL" id="OHT14171.1"/>
    </source>
</evidence>
<dbReference type="RefSeq" id="XP_068367307.1">
    <property type="nucleotide sequence ID" value="XM_068491169.1"/>
</dbReference>
<evidence type="ECO:0000256" key="1">
    <source>
        <dbReference type="SAM" id="Coils"/>
    </source>
</evidence>
<dbReference type="AlphaFoldDB" id="A0A1J4KSD6"/>
<keyword evidence="3" id="KW-1185">Reference proteome</keyword>
<accession>A0A1J4KSD6</accession>
<evidence type="ECO:0008006" key="4">
    <source>
        <dbReference type="Google" id="ProtNLM"/>
    </source>
</evidence>
<dbReference type="EMBL" id="MLAK01000421">
    <property type="protein sequence ID" value="OHT14171.1"/>
    <property type="molecule type" value="Genomic_DNA"/>
</dbReference>
<proteinExistence type="predicted"/>
<dbReference type="VEuPathDB" id="TrichDB:TRFO_03242"/>
<sequence>MSFQDFWKKAKKATALGIESVRTTQFEESENPLKDGDFISSSNKFRKTSQLVYDTLKNFQELANNMSVVSSYQNALAKCFTENVKISESTRFEANASSFQRTVASLVEDIKSNTDLQTLSSKRAEIQRLSRIQEKLQNNLLLKNRAEEKVTKLIAKGTPERRQAAQAEFDKRYENVNKYNRDFQVGVDDLYSEVKALIIQLAIFYNVISEQYIEAAKTEFVPETASLGIFMGSDTSDGCDHNIIADSPQE</sequence>
<organism evidence="2 3">
    <name type="scientific">Tritrichomonas foetus</name>
    <dbReference type="NCBI Taxonomy" id="1144522"/>
    <lineage>
        <taxon>Eukaryota</taxon>
        <taxon>Metamonada</taxon>
        <taxon>Parabasalia</taxon>
        <taxon>Tritrichomonadida</taxon>
        <taxon>Tritrichomonadidae</taxon>
        <taxon>Tritrichomonas</taxon>
    </lineage>
</organism>
<comment type="caution">
    <text evidence="2">The sequence shown here is derived from an EMBL/GenBank/DDBJ whole genome shotgun (WGS) entry which is preliminary data.</text>
</comment>
<name>A0A1J4KSD6_9EUKA</name>
<protein>
    <recommendedName>
        <fullName evidence="4">BAR domain-containing protein</fullName>
    </recommendedName>
</protein>
<dbReference type="Gene3D" id="1.20.1270.60">
    <property type="entry name" value="Arfaptin homology (AH) domain/BAR domain"/>
    <property type="match status" value="1"/>
</dbReference>
<evidence type="ECO:0000313" key="3">
    <source>
        <dbReference type="Proteomes" id="UP000179807"/>
    </source>
</evidence>